<proteinExistence type="predicted"/>
<keyword evidence="5 6" id="KW-0472">Membrane</keyword>
<dbReference type="GO" id="GO:0005886">
    <property type="term" value="C:plasma membrane"/>
    <property type="evidence" value="ECO:0007669"/>
    <property type="project" value="UniProtKB-SubCell"/>
</dbReference>
<dbReference type="PANTHER" id="PTHR43738">
    <property type="entry name" value="ABC TRANSPORTER, MEMBRANE PROTEIN"/>
    <property type="match status" value="1"/>
</dbReference>
<dbReference type="InterPro" id="IPR025857">
    <property type="entry name" value="MacB_PCD"/>
</dbReference>
<protein>
    <submittedName>
        <fullName evidence="9">Outer membrane-specific lipoprotein transporter subunit LolC</fullName>
    </submittedName>
</protein>
<keyword evidence="10" id="KW-1185">Reference proteome</keyword>
<keyword evidence="2" id="KW-1003">Cell membrane</keyword>
<gene>
    <name evidence="9" type="ORF">CA54_59430</name>
</gene>
<evidence type="ECO:0000313" key="10">
    <source>
        <dbReference type="Proteomes" id="UP000320735"/>
    </source>
</evidence>
<evidence type="ECO:0000256" key="4">
    <source>
        <dbReference type="ARBA" id="ARBA00022989"/>
    </source>
</evidence>
<feature type="transmembrane region" description="Helical" evidence="6">
    <location>
        <begin position="253"/>
        <end position="274"/>
    </location>
</feature>
<reference evidence="9 10" key="1">
    <citation type="submission" date="2019-02" db="EMBL/GenBank/DDBJ databases">
        <title>Deep-cultivation of Planctomycetes and their phenomic and genomic characterization uncovers novel biology.</title>
        <authorList>
            <person name="Wiegand S."/>
            <person name="Jogler M."/>
            <person name="Boedeker C."/>
            <person name="Pinto D."/>
            <person name="Vollmers J."/>
            <person name="Rivas-Marin E."/>
            <person name="Kohn T."/>
            <person name="Peeters S.H."/>
            <person name="Heuer A."/>
            <person name="Rast P."/>
            <person name="Oberbeckmann S."/>
            <person name="Bunk B."/>
            <person name="Jeske O."/>
            <person name="Meyerdierks A."/>
            <person name="Storesund J.E."/>
            <person name="Kallscheuer N."/>
            <person name="Luecker S."/>
            <person name="Lage O.M."/>
            <person name="Pohl T."/>
            <person name="Merkel B.J."/>
            <person name="Hornburger P."/>
            <person name="Mueller R.-W."/>
            <person name="Bruemmer F."/>
            <person name="Labrenz M."/>
            <person name="Spormann A.M."/>
            <person name="Op Den Camp H."/>
            <person name="Overmann J."/>
            <person name="Amann R."/>
            <person name="Jetten M.S.M."/>
            <person name="Mascher T."/>
            <person name="Medema M.H."/>
            <person name="Devos D.P."/>
            <person name="Kaster A.-K."/>
            <person name="Ovreas L."/>
            <person name="Rohde M."/>
            <person name="Galperin M.Y."/>
            <person name="Jogler C."/>
        </authorList>
    </citation>
    <scope>NUCLEOTIDE SEQUENCE [LARGE SCALE GENOMIC DNA]</scope>
    <source>
        <strain evidence="9 10">CA54</strain>
    </source>
</reference>
<feature type="transmembrane region" description="Helical" evidence="6">
    <location>
        <begin position="302"/>
        <end position="323"/>
    </location>
</feature>
<comment type="caution">
    <text evidence="9">The sequence shown here is derived from an EMBL/GenBank/DDBJ whole genome shotgun (WGS) entry which is preliminary data.</text>
</comment>
<feature type="domain" description="MacB-like periplasmic core" evidence="8">
    <location>
        <begin position="19"/>
        <end position="219"/>
    </location>
</feature>
<evidence type="ECO:0000313" key="9">
    <source>
        <dbReference type="EMBL" id="TWU05255.1"/>
    </source>
</evidence>
<dbReference type="OrthoDB" id="251089at2"/>
<keyword evidence="9" id="KW-0449">Lipoprotein</keyword>
<evidence type="ECO:0000256" key="6">
    <source>
        <dbReference type="SAM" id="Phobius"/>
    </source>
</evidence>
<dbReference type="EMBL" id="SJPP01000004">
    <property type="protein sequence ID" value="TWU05255.1"/>
    <property type="molecule type" value="Genomic_DNA"/>
</dbReference>
<name>A0A5C6AYZ0_9PLAN</name>
<evidence type="ECO:0000256" key="5">
    <source>
        <dbReference type="ARBA" id="ARBA00023136"/>
    </source>
</evidence>
<dbReference type="RefSeq" id="WP_146374343.1">
    <property type="nucleotide sequence ID" value="NZ_SJPP01000004.1"/>
</dbReference>
<sequence>MFKFAPYLFKTLWRHRVRTLLTVSGSAVALFVFCFVLSVQQGLERLTQQDNSVLVVFQANKFCPATSHLPQDYDRVIGKMPGVRDVLPIQVFTNNCRASLDVVVFYGTQVEKIRRLRNFELVTGSWADFEGHQDAAIVGRALATRRGISVGEKFSIGDVTVAVAGIYTSENRAEEDYVYCHLDFLQRTHGLDLVGTVTQQEVWLDNSADPDQTAVAIDAQLKSGQIETDTRTKGAFQASSIADLVHLIDLSHYLGWACLLLMAVLLGTTTIMTVEDRIGEHAVLQTLGFTTFRVFRLVMSEAVLLSVLGGCLGTALATVFLFESGLSLGAEAVSIAIVPTWNMAIYAVVTSLVIGIIAGIAPATHAARADIVTSLRMAR</sequence>
<keyword evidence="3 6" id="KW-0812">Transmembrane</keyword>
<dbReference type="Pfam" id="PF12704">
    <property type="entry name" value="MacB_PCD"/>
    <property type="match status" value="1"/>
</dbReference>
<comment type="subcellular location">
    <subcellularLocation>
        <location evidence="1">Cell membrane</location>
        <topology evidence="1">Multi-pass membrane protein</topology>
    </subcellularLocation>
</comment>
<dbReference type="AlphaFoldDB" id="A0A5C6AYZ0"/>
<evidence type="ECO:0000256" key="2">
    <source>
        <dbReference type="ARBA" id="ARBA00022475"/>
    </source>
</evidence>
<evidence type="ECO:0000256" key="3">
    <source>
        <dbReference type="ARBA" id="ARBA00022692"/>
    </source>
</evidence>
<dbReference type="Pfam" id="PF02687">
    <property type="entry name" value="FtsX"/>
    <property type="match status" value="1"/>
</dbReference>
<organism evidence="9 10">
    <name type="scientific">Symmachiella macrocystis</name>
    <dbReference type="NCBI Taxonomy" id="2527985"/>
    <lineage>
        <taxon>Bacteria</taxon>
        <taxon>Pseudomonadati</taxon>
        <taxon>Planctomycetota</taxon>
        <taxon>Planctomycetia</taxon>
        <taxon>Planctomycetales</taxon>
        <taxon>Planctomycetaceae</taxon>
        <taxon>Symmachiella</taxon>
    </lineage>
</organism>
<feature type="domain" description="ABC3 transporter permease C-terminal" evidence="7">
    <location>
        <begin position="257"/>
        <end position="370"/>
    </location>
</feature>
<evidence type="ECO:0000259" key="8">
    <source>
        <dbReference type="Pfam" id="PF12704"/>
    </source>
</evidence>
<keyword evidence="4 6" id="KW-1133">Transmembrane helix</keyword>
<dbReference type="InterPro" id="IPR003838">
    <property type="entry name" value="ABC3_permease_C"/>
</dbReference>
<feature type="transmembrane region" description="Helical" evidence="6">
    <location>
        <begin position="343"/>
        <end position="367"/>
    </location>
</feature>
<dbReference type="PANTHER" id="PTHR43738:SF3">
    <property type="entry name" value="ABC TRANSPORTER PERMEASE"/>
    <property type="match status" value="1"/>
</dbReference>
<evidence type="ECO:0000256" key="1">
    <source>
        <dbReference type="ARBA" id="ARBA00004651"/>
    </source>
</evidence>
<dbReference type="Proteomes" id="UP000320735">
    <property type="component" value="Unassembled WGS sequence"/>
</dbReference>
<feature type="transmembrane region" description="Helical" evidence="6">
    <location>
        <begin position="20"/>
        <end position="39"/>
    </location>
</feature>
<dbReference type="InterPro" id="IPR051125">
    <property type="entry name" value="ABC-4/HrtB_transporter"/>
</dbReference>
<evidence type="ECO:0000259" key="7">
    <source>
        <dbReference type="Pfam" id="PF02687"/>
    </source>
</evidence>
<accession>A0A5C6AYZ0</accession>